<evidence type="ECO:0000256" key="6">
    <source>
        <dbReference type="HAMAP-Rule" id="MF_00242"/>
    </source>
</evidence>
<dbReference type="Gene3D" id="3.75.10.10">
    <property type="entry name" value="L-arginine/glycine Amidinotransferase, Chain A"/>
    <property type="match status" value="1"/>
</dbReference>
<evidence type="ECO:0000313" key="9">
    <source>
        <dbReference type="Proteomes" id="UP000199087"/>
    </source>
</evidence>
<keyword evidence="9" id="KW-1185">Reference proteome</keyword>
<protein>
    <recommendedName>
        <fullName evidence="6">Arginine deiminase</fullName>
        <shortName evidence="6">ADI</shortName>
        <ecNumber evidence="6">3.5.3.6</ecNumber>
    </recommendedName>
    <alternativeName>
        <fullName evidence="6">Arginine dihydrolase</fullName>
        <shortName evidence="6">AD</shortName>
    </alternativeName>
</protein>
<dbReference type="EC" id="3.5.3.6" evidence="6"/>
<dbReference type="NCBIfam" id="TIGR01078">
    <property type="entry name" value="arcA"/>
    <property type="match status" value="1"/>
</dbReference>
<dbReference type="PIRSF" id="PIRSF006356">
    <property type="entry name" value="Arg_deiminase"/>
    <property type="match status" value="1"/>
</dbReference>
<name>A0A0U1NT28_9BACI</name>
<comment type="subcellular location">
    <subcellularLocation>
        <location evidence="6">Cytoplasm</location>
    </subcellularLocation>
</comment>
<keyword evidence="4 6" id="KW-0378">Hydrolase</keyword>
<evidence type="ECO:0000256" key="2">
    <source>
        <dbReference type="ARBA" id="ARBA00010206"/>
    </source>
</evidence>
<sequence>MSSIAEIASEREINHKLKHPIHVTSEIGTLRTVLLKRPGKEVENLVPEYLQRLLFDDIPYLPIIQREHDYFAETLKNRGIEVLYLEKLAAETLSNPELKKQFVDDILRESRANVNGAAKILREYLLSFSSMEMVDKIMSGVLKKEIEESKKTHLYELMDDQYPFYLDPMPNLYFTRDPAASIGNGLTINSMREPARRRESLFMQYIIKHHPRFADHDVPVWLDRDYEFSIEGGDELILSDEVIAIGVSARTSARAIERLALNLFKKNSSFKKVLAVEIPKCRAFMHLDTVFTMVDYDKFTIHPGIQGPQGDMNVYILEKGEDDEHVNISHRSNLQEALKEALGLSELVLIPCGGGDEIASSREQWNDGSNTLAIAPGVVVTYDRNYISNELLRQHGIEVVEILSSELSRGRGGPRCMSMPIVRENIRK</sequence>
<dbReference type="InterPro" id="IPR003876">
    <property type="entry name" value="Arg_deiminase"/>
</dbReference>
<dbReference type="Pfam" id="PF02274">
    <property type="entry name" value="ADI"/>
    <property type="match status" value="1"/>
</dbReference>
<dbReference type="PRINTS" id="PR01466">
    <property type="entry name" value="ARGDEIMINASE"/>
</dbReference>
<dbReference type="AlphaFoldDB" id="A0A0U1NT28"/>
<dbReference type="NCBIfam" id="NF002381">
    <property type="entry name" value="PRK01388.1"/>
    <property type="match status" value="1"/>
</dbReference>
<dbReference type="UniPathway" id="UPA00254">
    <property type="reaction ID" value="UER00364"/>
</dbReference>
<dbReference type="GO" id="GO:0005737">
    <property type="term" value="C:cytoplasm"/>
    <property type="evidence" value="ECO:0007669"/>
    <property type="project" value="UniProtKB-SubCell"/>
</dbReference>
<dbReference type="PANTHER" id="PTHR47271">
    <property type="entry name" value="ARGININE DEIMINASE"/>
    <property type="match status" value="1"/>
</dbReference>
<evidence type="ECO:0000256" key="3">
    <source>
        <dbReference type="ARBA" id="ARBA00022503"/>
    </source>
</evidence>
<dbReference type="RefSeq" id="WP_090631681.1">
    <property type="nucleotide sequence ID" value="NZ_CVRB01000001.1"/>
</dbReference>
<feature type="active site" description="Amidino-cysteine intermediate" evidence="6 7">
    <location>
        <position position="416"/>
    </location>
</feature>
<proteinExistence type="inferred from homology"/>
<evidence type="ECO:0000256" key="5">
    <source>
        <dbReference type="ARBA" id="ARBA00049429"/>
    </source>
</evidence>
<dbReference type="SUPFAM" id="SSF55909">
    <property type="entry name" value="Pentein"/>
    <property type="match status" value="1"/>
</dbReference>
<evidence type="ECO:0000256" key="7">
    <source>
        <dbReference type="PIRSR" id="PIRSR006356-1"/>
    </source>
</evidence>
<keyword evidence="6" id="KW-0963">Cytoplasm</keyword>
<dbReference type="EMBL" id="CVRB01000001">
    <property type="protein sequence ID" value="CRK81115.1"/>
    <property type="molecule type" value="Genomic_DNA"/>
</dbReference>
<dbReference type="Gene3D" id="1.10.3930.10">
    <property type="entry name" value="Arginine deiminase"/>
    <property type="match status" value="1"/>
</dbReference>
<dbReference type="PANTHER" id="PTHR47271:SF2">
    <property type="entry name" value="ARGININE DEIMINASE"/>
    <property type="match status" value="1"/>
</dbReference>
<dbReference type="GO" id="GO:0016990">
    <property type="term" value="F:arginine deiminase activity"/>
    <property type="evidence" value="ECO:0007669"/>
    <property type="project" value="UniProtKB-UniRule"/>
</dbReference>
<evidence type="ECO:0000256" key="1">
    <source>
        <dbReference type="ARBA" id="ARBA00005213"/>
    </source>
</evidence>
<comment type="similarity">
    <text evidence="2 6">Belongs to the arginine deiminase family.</text>
</comment>
<organism evidence="8 9">
    <name type="scientific">Neobacillus massiliamazoniensis</name>
    <dbReference type="NCBI Taxonomy" id="1499688"/>
    <lineage>
        <taxon>Bacteria</taxon>
        <taxon>Bacillati</taxon>
        <taxon>Bacillota</taxon>
        <taxon>Bacilli</taxon>
        <taxon>Bacillales</taxon>
        <taxon>Bacillaceae</taxon>
        <taxon>Neobacillus</taxon>
    </lineage>
</organism>
<comment type="catalytic activity">
    <reaction evidence="5 6">
        <text>L-arginine + H2O = L-citrulline + NH4(+)</text>
        <dbReference type="Rhea" id="RHEA:19597"/>
        <dbReference type="ChEBI" id="CHEBI:15377"/>
        <dbReference type="ChEBI" id="CHEBI:28938"/>
        <dbReference type="ChEBI" id="CHEBI:32682"/>
        <dbReference type="ChEBI" id="CHEBI:57743"/>
        <dbReference type="EC" id="3.5.3.6"/>
    </reaction>
</comment>
<accession>A0A0U1NT28</accession>
<comment type="pathway">
    <text evidence="1 6">Amino-acid degradation; L-arginine degradation via ADI pathway; carbamoyl phosphate from L-arginine: step 1/2.</text>
</comment>
<evidence type="ECO:0000256" key="4">
    <source>
        <dbReference type="ARBA" id="ARBA00022801"/>
    </source>
</evidence>
<reference evidence="9" key="1">
    <citation type="submission" date="2015-05" db="EMBL/GenBank/DDBJ databases">
        <authorList>
            <person name="Urmite Genomes"/>
        </authorList>
    </citation>
    <scope>NUCLEOTIDE SEQUENCE [LARGE SCALE GENOMIC DNA]</scope>
    <source>
        <strain evidence="9">LF1</strain>
    </source>
</reference>
<keyword evidence="3 6" id="KW-0056">Arginine metabolism</keyword>
<dbReference type="HAMAP" id="MF_00242">
    <property type="entry name" value="Arg_deiminase"/>
    <property type="match status" value="1"/>
</dbReference>
<gene>
    <name evidence="6 8" type="primary">arcA</name>
    <name evidence="8" type="ORF">BN000_01013</name>
</gene>
<dbReference type="Proteomes" id="UP000199087">
    <property type="component" value="Unassembled WGS sequence"/>
</dbReference>
<dbReference type="STRING" id="1499688.BN000_01013"/>
<dbReference type="OrthoDB" id="9807502at2"/>
<evidence type="ECO:0000313" key="8">
    <source>
        <dbReference type="EMBL" id="CRK81115.1"/>
    </source>
</evidence>
<dbReference type="GO" id="GO:0019546">
    <property type="term" value="P:L-arginine deiminase pathway"/>
    <property type="evidence" value="ECO:0007669"/>
    <property type="project" value="UniProtKB-UniRule"/>
</dbReference>